<dbReference type="Pfam" id="PF05572">
    <property type="entry name" value="Peptidase_M43"/>
    <property type="match status" value="1"/>
</dbReference>
<reference evidence="2 3" key="1">
    <citation type="submission" date="2018-10" db="EMBL/GenBank/DDBJ databases">
        <title>Draft Genome Sequence of Bacteroides sp. KCTC 15687.</title>
        <authorList>
            <person name="Yu S.Y."/>
            <person name="Kim J.S."/>
            <person name="Oh B.S."/>
            <person name="Park S.H."/>
            <person name="Kang S.W."/>
            <person name="Park J.E."/>
            <person name="Choi S.H."/>
            <person name="Han K.I."/>
            <person name="Lee K.C."/>
            <person name="Eom M.K."/>
            <person name="Suh M.K."/>
            <person name="Lee D.H."/>
            <person name="Yoon H."/>
            <person name="Kim B."/>
            <person name="Yang S.J."/>
            <person name="Lee J.S."/>
            <person name="Lee J.H."/>
        </authorList>
    </citation>
    <scope>NUCLEOTIDE SEQUENCE [LARGE SCALE GENOMIC DNA]</scope>
    <source>
        <strain evidence="2 3">KCTC 15687</strain>
    </source>
</reference>
<dbReference type="InterPro" id="IPR024079">
    <property type="entry name" value="MetalloPept_cat_dom_sf"/>
</dbReference>
<proteinExistence type="predicted"/>
<comment type="caution">
    <text evidence="2">The sequence shown here is derived from an EMBL/GenBank/DDBJ whole genome shotgun (WGS) entry which is preliminary data.</text>
</comment>
<keyword evidence="3" id="KW-1185">Reference proteome</keyword>
<dbReference type="GO" id="GO:0008237">
    <property type="term" value="F:metallopeptidase activity"/>
    <property type="evidence" value="ECO:0007669"/>
    <property type="project" value="InterPro"/>
</dbReference>
<dbReference type="EMBL" id="BHWB01000019">
    <property type="protein sequence ID" value="GCB37090.1"/>
    <property type="molecule type" value="Genomic_DNA"/>
</dbReference>
<gene>
    <name evidence="2" type="ORF">KGMB02408_40350</name>
</gene>
<dbReference type="Proteomes" id="UP000288079">
    <property type="component" value="Unassembled WGS sequence"/>
</dbReference>
<accession>A0A401LZT5</accession>
<dbReference type="SUPFAM" id="SSF55486">
    <property type="entry name" value="Metalloproteases ('zincins'), catalytic domain"/>
    <property type="match status" value="1"/>
</dbReference>
<feature type="domain" description="Peptidase M43 pregnancy-associated plasma-A" evidence="1">
    <location>
        <begin position="8"/>
        <end position="58"/>
    </location>
</feature>
<name>A0A401LZT5_9BACE</name>
<organism evidence="2 3">
    <name type="scientific">Bacteroides faecalis</name>
    <dbReference type="NCBI Taxonomy" id="2447885"/>
    <lineage>
        <taxon>Bacteria</taxon>
        <taxon>Pseudomonadati</taxon>
        <taxon>Bacteroidota</taxon>
        <taxon>Bacteroidia</taxon>
        <taxon>Bacteroidales</taxon>
        <taxon>Bacteroidaceae</taxon>
        <taxon>Bacteroides</taxon>
    </lineage>
</organism>
<dbReference type="Gene3D" id="3.40.390.10">
    <property type="entry name" value="Collagenase (Catalytic Domain)"/>
    <property type="match status" value="1"/>
</dbReference>
<evidence type="ECO:0000313" key="2">
    <source>
        <dbReference type="EMBL" id="GCB37090.1"/>
    </source>
</evidence>
<dbReference type="InterPro" id="IPR008754">
    <property type="entry name" value="Peptidase_M43"/>
</dbReference>
<sequence>MLDDEGLFTFCHEMGHYLGLFHAFEEPQKGEEYLGCVNPDNASDDECFDTPKYDRMSYLLLVDMLLNGLH</sequence>
<evidence type="ECO:0000259" key="1">
    <source>
        <dbReference type="Pfam" id="PF05572"/>
    </source>
</evidence>
<protein>
    <recommendedName>
        <fullName evidence="1">Peptidase M43 pregnancy-associated plasma-A domain-containing protein</fullName>
    </recommendedName>
</protein>
<evidence type="ECO:0000313" key="3">
    <source>
        <dbReference type="Proteomes" id="UP000288079"/>
    </source>
</evidence>
<dbReference type="AlphaFoldDB" id="A0A401LZT5"/>